<dbReference type="InterPro" id="IPR029464">
    <property type="entry name" value="HSDR_N"/>
</dbReference>
<accession>A0A5Q2FCI5</accession>
<protein>
    <submittedName>
        <fullName evidence="2">Restriction endonuclease</fullName>
    </submittedName>
</protein>
<reference evidence="2 3" key="1">
    <citation type="submission" date="2019-10" db="EMBL/GenBank/DDBJ databases">
        <title>Genomic analysis of Raineyella sp. CBA3103.</title>
        <authorList>
            <person name="Roh S.W."/>
        </authorList>
    </citation>
    <scope>NUCLEOTIDE SEQUENCE [LARGE SCALE GENOMIC DNA]</scope>
    <source>
        <strain evidence="2 3">CBA3103</strain>
    </source>
</reference>
<dbReference type="RefSeq" id="WP_153570925.1">
    <property type="nucleotide sequence ID" value="NZ_CP045725.1"/>
</dbReference>
<dbReference type="Proteomes" id="UP000386847">
    <property type="component" value="Chromosome"/>
</dbReference>
<feature type="domain" description="Type I restriction enzyme R protein N-terminal" evidence="1">
    <location>
        <begin position="57"/>
        <end position="121"/>
    </location>
</feature>
<dbReference type="AlphaFoldDB" id="A0A5Q2FCI5"/>
<evidence type="ECO:0000313" key="2">
    <source>
        <dbReference type="EMBL" id="QGF22415.1"/>
    </source>
</evidence>
<keyword evidence="2" id="KW-0540">Nuclease</keyword>
<organism evidence="2 3">
    <name type="scientific">Raineyella fluvialis</name>
    <dbReference type="NCBI Taxonomy" id="2662261"/>
    <lineage>
        <taxon>Bacteria</taxon>
        <taxon>Bacillati</taxon>
        <taxon>Actinomycetota</taxon>
        <taxon>Actinomycetes</taxon>
        <taxon>Propionibacteriales</taxon>
        <taxon>Propionibacteriaceae</taxon>
        <taxon>Raineyella</taxon>
    </lineage>
</organism>
<dbReference type="GO" id="GO:0004519">
    <property type="term" value="F:endonuclease activity"/>
    <property type="evidence" value="ECO:0007669"/>
    <property type="project" value="UniProtKB-KW"/>
</dbReference>
<dbReference type="InterPro" id="IPR017035">
    <property type="entry name" value="UCP035009_HsdR_All3000-type"/>
</dbReference>
<proteinExistence type="predicted"/>
<evidence type="ECO:0000313" key="3">
    <source>
        <dbReference type="Proteomes" id="UP000386847"/>
    </source>
</evidence>
<keyword evidence="3" id="KW-1185">Reference proteome</keyword>
<name>A0A5Q2FCI5_9ACTN</name>
<dbReference type="KEGG" id="rain:Rai3103_00500"/>
<gene>
    <name evidence="2" type="ORF">Rai3103_00500</name>
</gene>
<keyword evidence="2" id="KW-0378">Hydrolase</keyword>
<dbReference type="PIRSF" id="PIRSF035009">
    <property type="entry name" value="UCP035009_HSDR_N"/>
    <property type="match status" value="1"/>
</dbReference>
<keyword evidence="2" id="KW-0255">Endonuclease</keyword>
<sequence length="364" mass="41218">MAFEDALSDLASKVSEYRDTLQTEEATKNAVVMPFISRVLGYDVFNPAEVVPEFICDIGIKKGEKIDYAIMRDGVVQMLIEAKQIGTPLTLENAGQLVRYFHVSNARIGVLTNGQYWNFYTDLDKSNIMDEKPFLRLNLFDVDPYTLPELKKLTKSTFDLESVLIAAEELKYVSALKAEIAREFADPDEDFMRLFATRVYEGSLTAKMREFFLGITRKAATQYINDRVNERLKSALQGQGPAIGAAVPVPDTTTTLDDTEDEADVDRGIETTLEEIEAYNIVRAIVAAQVPIDRIAHRDTKSYFGVLLDDNNRKPICRLHFNRKQKYLGLFDGEKNETRIPIDRVEEIYNHVDALRATVSAYAE</sequence>
<dbReference type="Pfam" id="PF13588">
    <property type="entry name" value="HSDR_N_2"/>
    <property type="match status" value="1"/>
</dbReference>
<evidence type="ECO:0000259" key="1">
    <source>
        <dbReference type="Pfam" id="PF13588"/>
    </source>
</evidence>
<dbReference type="EMBL" id="CP045725">
    <property type="protein sequence ID" value="QGF22415.1"/>
    <property type="molecule type" value="Genomic_DNA"/>
</dbReference>